<dbReference type="OrthoDB" id="9801588at2"/>
<dbReference type="EMBL" id="QEYD01000011">
    <property type="protein sequence ID" value="PWE27402.1"/>
    <property type="molecule type" value="Genomic_DNA"/>
</dbReference>
<organism evidence="3 4">
    <name type="scientific">Pararhodobacter marinus</name>
    <dbReference type="NCBI Taxonomy" id="2184063"/>
    <lineage>
        <taxon>Bacteria</taxon>
        <taxon>Pseudomonadati</taxon>
        <taxon>Pseudomonadota</taxon>
        <taxon>Alphaproteobacteria</taxon>
        <taxon>Rhodobacterales</taxon>
        <taxon>Paracoccaceae</taxon>
        <taxon>Pararhodobacter</taxon>
    </lineage>
</organism>
<dbReference type="GeneID" id="94366640"/>
<name>A0A2U2C6B9_9RHOB</name>
<keyword evidence="2" id="KW-0812">Transmembrane</keyword>
<dbReference type="Pfam" id="PF05545">
    <property type="entry name" value="FixQ"/>
    <property type="match status" value="1"/>
</dbReference>
<sequence>METYTLLRSFADSWYLLFMTAFFVGIIAWAWRPGSRKVQDEVANSIFRNDDRPAGDGAQAPSNGLSQGAR</sequence>
<evidence type="ECO:0000313" key="3">
    <source>
        <dbReference type="EMBL" id="PWE27402.1"/>
    </source>
</evidence>
<evidence type="ECO:0000313" key="4">
    <source>
        <dbReference type="Proteomes" id="UP000244940"/>
    </source>
</evidence>
<reference evidence="3 4" key="1">
    <citation type="submission" date="2018-05" db="EMBL/GenBank/DDBJ databases">
        <title>Pararhodobacter marina sp. nov., isolated from deep-sea water of the Indian Ocean.</title>
        <authorList>
            <person name="Lai Q.Sr."/>
            <person name="Liu X."/>
            <person name="Shao Z."/>
        </authorList>
    </citation>
    <scope>NUCLEOTIDE SEQUENCE [LARGE SCALE GENOMIC DNA]</scope>
    <source>
        <strain evidence="3 4">CIC4N-9</strain>
    </source>
</reference>
<dbReference type="CDD" id="cd01324">
    <property type="entry name" value="cbb3_Oxidase_CcoQ"/>
    <property type="match status" value="1"/>
</dbReference>
<gene>
    <name evidence="3" type="ORF">C4N9_17245</name>
</gene>
<protein>
    <submittedName>
        <fullName evidence="3">CcoQ/FixQ family Cbb3-type cytochrome c oxidase assembly chaperone</fullName>
    </submittedName>
</protein>
<dbReference type="AlphaFoldDB" id="A0A2U2C6B9"/>
<keyword evidence="2" id="KW-0472">Membrane</keyword>
<feature type="region of interest" description="Disordered" evidence="1">
    <location>
        <begin position="48"/>
        <end position="70"/>
    </location>
</feature>
<feature type="transmembrane region" description="Helical" evidence="2">
    <location>
        <begin position="14"/>
        <end position="31"/>
    </location>
</feature>
<evidence type="ECO:0000256" key="1">
    <source>
        <dbReference type="SAM" id="MobiDB-lite"/>
    </source>
</evidence>
<dbReference type="InterPro" id="IPR008621">
    <property type="entry name" value="Cbb3-typ_cyt_oxidase_comp"/>
</dbReference>
<proteinExistence type="predicted"/>
<feature type="compositionally biased region" description="Polar residues" evidence="1">
    <location>
        <begin position="60"/>
        <end position="70"/>
    </location>
</feature>
<keyword evidence="2" id="KW-1133">Transmembrane helix</keyword>
<dbReference type="RefSeq" id="WP_109534592.1">
    <property type="nucleotide sequence ID" value="NZ_QEYD01000011.1"/>
</dbReference>
<comment type="caution">
    <text evidence="3">The sequence shown here is derived from an EMBL/GenBank/DDBJ whole genome shotgun (WGS) entry which is preliminary data.</text>
</comment>
<keyword evidence="4" id="KW-1185">Reference proteome</keyword>
<accession>A0A2U2C6B9</accession>
<dbReference type="Proteomes" id="UP000244940">
    <property type="component" value="Unassembled WGS sequence"/>
</dbReference>
<evidence type="ECO:0000256" key="2">
    <source>
        <dbReference type="SAM" id="Phobius"/>
    </source>
</evidence>